<feature type="signal peptide" evidence="2">
    <location>
        <begin position="1"/>
        <end position="16"/>
    </location>
</feature>
<proteinExistence type="predicted"/>
<accession>A0A3M2S6W1</accession>
<evidence type="ECO:0000313" key="4">
    <source>
        <dbReference type="EMBL" id="RMJ13301.1"/>
    </source>
</evidence>
<evidence type="ECO:0000313" key="5">
    <source>
        <dbReference type="Proteomes" id="UP000277212"/>
    </source>
</evidence>
<evidence type="ECO:0000256" key="1">
    <source>
        <dbReference type="ARBA" id="ARBA00022729"/>
    </source>
</evidence>
<reference evidence="4 5" key="1">
    <citation type="submission" date="2017-06" db="EMBL/GenBank/DDBJ databases">
        <title>Comparative genomic analysis of Ambrosia Fusariam Clade fungi.</title>
        <authorList>
            <person name="Stajich J.E."/>
            <person name="Carrillo J."/>
            <person name="Kijimoto T."/>
            <person name="Eskalen A."/>
            <person name="O'Donnell K."/>
            <person name="Kasson M."/>
        </authorList>
    </citation>
    <scope>NUCLEOTIDE SEQUENCE [LARGE SCALE GENOMIC DNA]</scope>
    <source>
        <strain evidence="4">UCR3666</strain>
    </source>
</reference>
<keyword evidence="1 2" id="KW-0732">Signal</keyword>
<dbReference type="Gene3D" id="2.30.180.10">
    <property type="entry name" value="FAS1 domain"/>
    <property type="match status" value="1"/>
</dbReference>
<feature type="chain" id="PRO_5017980311" description="FAS1 domain-containing protein" evidence="2">
    <location>
        <begin position="17"/>
        <end position="195"/>
    </location>
</feature>
<dbReference type="InterPro" id="IPR000782">
    <property type="entry name" value="FAS1_domain"/>
</dbReference>
<dbReference type="InterPro" id="IPR040200">
    <property type="entry name" value="Mug57-like"/>
</dbReference>
<gene>
    <name evidence="4" type="ORF">CDV36_007080</name>
</gene>
<protein>
    <recommendedName>
        <fullName evidence="3">FAS1 domain-containing protein</fullName>
    </recommendedName>
</protein>
<dbReference type="OrthoDB" id="5551751at2759"/>
<organism evidence="4 5">
    <name type="scientific">Fusarium kuroshium</name>
    <dbReference type="NCBI Taxonomy" id="2010991"/>
    <lineage>
        <taxon>Eukaryota</taxon>
        <taxon>Fungi</taxon>
        <taxon>Dikarya</taxon>
        <taxon>Ascomycota</taxon>
        <taxon>Pezizomycotina</taxon>
        <taxon>Sordariomycetes</taxon>
        <taxon>Hypocreomycetidae</taxon>
        <taxon>Hypocreales</taxon>
        <taxon>Nectriaceae</taxon>
        <taxon>Fusarium</taxon>
        <taxon>Fusarium solani species complex</taxon>
    </lineage>
</organism>
<evidence type="ECO:0000256" key="2">
    <source>
        <dbReference type="SAM" id="SignalP"/>
    </source>
</evidence>
<sequence>MKPLLAITTLLTLSTASQVPLGEVKPDLHRLHLPVMPAAPLNQPSVSLADILGTQRSLTSFSSFARMDASIDERLSDLATNTTVLAPLNSAVDALPRKPWEQPGEYAALGVDAYEGEKGQDRARTNLKRFAEAHLVPESPWGENDKMKTVGGKEVWWVEKDGKKVVMPDEIEVESVVAQVGNGELWILKGVLNYA</sequence>
<dbReference type="PROSITE" id="PS50213">
    <property type="entry name" value="FAS1"/>
    <property type="match status" value="1"/>
</dbReference>
<dbReference type="SUPFAM" id="SSF82153">
    <property type="entry name" value="FAS1 domain"/>
    <property type="match status" value="1"/>
</dbReference>
<dbReference type="EMBL" id="NKUJ01000112">
    <property type="protein sequence ID" value="RMJ13301.1"/>
    <property type="molecule type" value="Genomic_DNA"/>
</dbReference>
<comment type="caution">
    <text evidence="4">The sequence shown here is derived from an EMBL/GenBank/DDBJ whole genome shotgun (WGS) entry which is preliminary data.</text>
</comment>
<feature type="domain" description="FAS1" evidence="3">
    <location>
        <begin position="45"/>
        <end position="192"/>
    </location>
</feature>
<dbReference type="InterPro" id="IPR036378">
    <property type="entry name" value="FAS1_dom_sf"/>
</dbReference>
<keyword evidence="5" id="KW-1185">Reference proteome</keyword>
<dbReference type="Proteomes" id="UP000277212">
    <property type="component" value="Unassembled WGS sequence"/>
</dbReference>
<dbReference type="STRING" id="2010991.A0A3M2S6W1"/>
<evidence type="ECO:0000259" key="3">
    <source>
        <dbReference type="PROSITE" id="PS50213"/>
    </source>
</evidence>
<dbReference type="AlphaFoldDB" id="A0A3M2S6W1"/>
<dbReference type="PANTHER" id="PTHR28156">
    <property type="entry name" value="FAS1 DOMAIN-CONTAINING PROTEIN YDR262W"/>
    <property type="match status" value="1"/>
</dbReference>
<dbReference type="PANTHER" id="PTHR28156:SF1">
    <property type="entry name" value="FAS1 DOMAIN-CONTAINING PROTEIN YDR262W"/>
    <property type="match status" value="1"/>
</dbReference>
<name>A0A3M2S6W1_9HYPO</name>